<proteinExistence type="predicted"/>
<evidence type="ECO:0000256" key="1">
    <source>
        <dbReference type="SAM" id="SignalP"/>
    </source>
</evidence>
<dbReference type="Gene3D" id="2.40.50.90">
    <property type="match status" value="1"/>
</dbReference>
<dbReference type="SUPFAM" id="SSF50199">
    <property type="entry name" value="Staphylococcal nuclease"/>
    <property type="match status" value="1"/>
</dbReference>
<dbReference type="OrthoDB" id="9805504at2"/>
<keyword evidence="3" id="KW-0540">Nuclease</keyword>
<name>A0A1G4PDI7_9CAUL</name>
<reference evidence="4" key="1">
    <citation type="submission" date="2016-10" db="EMBL/GenBank/DDBJ databases">
        <authorList>
            <person name="Varghese N."/>
            <person name="Submissions S."/>
        </authorList>
    </citation>
    <scope>NUCLEOTIDE SEQUENCE [LARGE SCALE GENOMIC DNA]</scope>
    <source>
        <strain evidence="4">CGMCC 1.3431</strain>
    </source>
</reference>
<dbReference type="SMART" id="SM00318">
    <property type="entry name" value="SNc"/>
    <property type="match status" value="1"/>
</dbReference>
<evidence type="ECO:0000259" key="2">
    <source>
        <dbReference type="PROSITE" id="PS50830"/>
    </source>
</evidence>
<gene>
    <name evidence="3" type="ORF">SAMN02927928_0280</name>
</gene>
<dbReference type="GO" id="GO:0004519">
    <property type="term" value="F:endonuclease activity"/>
    <property type="evidence" value="ECO:0007669"/>
    <property type="project" value="UniProtKB-KW"/>
</dbReference>
<keyword evidence="3" id="KW-0255">Endonuclease</keyword>
<feature type="chain" id="PRO_5011711878" evidence="1">
    <location>
        <begin position="26"/>
        <end position="165"/>
    </location>
</feature>
<protein>
    <submittedName>
        <fullName evidence="3">Endonuclease YncB, thermonuclease family</fullName>
    </submittedName>
</protein>
<keyword evidence="1" id="KW-0732">Signal</keyword>
<dbReference type="STRING" id="260084.SAMN02927928_0280"/>
<dbReference type="EMBL" id="FMTS01000001">
    <property type="protein sequence ID" value="SCW30334.1"/>
    <property type="molecule type" value="Genomic_DNA"/>
</dbReference>
<dbReference type="Proteomes" id="UP000199150">
    <property type="component" value="Unassembled WGS sequence"/>
</dbReference>
<dbReference type="InterPro" id="IPR016071">
    <property type="entry name" value="Staphylococal_nuclease_OB-fold"/>
</dbReference>
<keyword evidence="4" id="KW-1185">Reference proteome</keyword>
<keyword evidence="3" id="KW-0378">Hydrolase</keyword>
<dbReference type="RefSeq" id="WP_090642765.1">
    <property type="nucleotide sequence ID" value="NZ_CBCRYE010000001.1"/>
</dbReference>
<evidence type="ECO:0000313" key="4">
    <source>
        <dbReference type="Proteomes" id="UP000199150"/>
    </source>
</evidence>
<accession>A0A1G4PDI7</accession>
<dbReference type="PANTHER" id="PTHR12302">
    <property type="entry name" value="EBNA2 BINDING PROTEIN P100"/>
    <property type="match status" value="1"/>
</dbReference>
<feature type="domain" description="TNase-like" evidence="2">
    <location>
        <begin position="38"/>
        <end position="152"/>
    </location>
</feature>
<feature type="signal peptide" evidence="1">
    <location>
        <begin position="1"/>
        <end position="25"/>
    </location>
</feature>
<sequence length="165" mass="18261">MSRSVTFCLTLSVLTLSALALSVLAAPVLARPAIISGMAYVIDGDTLVIRKRHIRLFGIDAFERNQTCGRFRCGTEARKALRDLTKGRTLTCETKAIDTYGRTVAACKTSDGRDVGGEMVRRGLAVAYRSFSTQYLGDESYAKSHHLGAWGYGFESPLQYRRKER</sequence>
<dbReference type="AlphaFoldDB" id="A0A1G4PDI7"/>
<dbReference type="PANTHER" id="PTHR12302:SF26">
    <property type="entry name" value="BLR1266 PROTEIN"/>
    <property type="match status" value="1"/>
</dbReference>
<evidence type="ECO:0000313" key="3">
    <source>
        <dbReference type="EMBL" id="SCW30334.1"/>
    </source>
</evidence>
<organism evidence="3 4">
    <name type="scientific">Asticcacaulis taihuensis</name>
    <dbReference type="NCBI Taxonomy" id="260084"/>
    <lineage>
        <taxon>Bacteria</taxon>
        <taxon>Pseudomonadati</taxon>
        <taxon>Pseudomonadota</taxon>
        <taxon>Alphaproteobacteria</taxon>
        <taxon>Caulobacterales</taxon>
        <taxon>Caulobacteraceae</taxon>
        <taxon>Asticcacaulis</taxon>
    </lineage>
</organism>
<dbReference type="InterPro" id="IPR035437">
    <property type="entry name" value="SNase_OB-fold_sf"/>
</dbReference>
<dbReference type="PROSITE" id="PS50830">
    <property type="entry name" value="TNASE_3"/>
    <property type="match status" value="1"/>
</dbReference>
<dbReference type="Pfam" id="PF00565">
    <property type="entry name" value="SNase"/>
    <property type="match status" value="1"/>
</dbReference>